<dbReference type="Proteomes" id="UP001233999">
    <property type="component" value="Unassembled WGS sequence"/>
</dbReference>
<reference evidence="8" key="2">
    <citation type="submission" date="2023-05" db="EMBL/GenBank/DDBJ databases">
        <authorList>
            <person name="Fouks B."/>
        </authorList>
    </citation>
    <scope>NUCLEOTIDE SEQUENCE</scope>
    <source>
        <strain evidence="8">Stay&amp;Tobe</strain>
        <tissue evidence="8">Testes</tissue>
    </source>
</reference>
<dbReference type="GO" id="GO:0003688">
    <property type="term" value="F:DNA replication origin binding"/>
    <property type="evidence" value="ECO:0007669"/>
    <property type="project" value="TreeGrafter"/>
</dbReference>
<dbReference type="PANTHER" id="PTHR10763:SF23">
    <property type="entry name" value="ORIGIN RECOGNITION COMPLEX SUBUNIT 1"/>
    <property type="match status" value="1"/>
</dbReference>
<dbReference type="Gene3D" id="3.40.50.300">
    <property type="entry name" value="P-loop containing nucleotide triphosphate hydrolases"/>
    <property type="match status" value="1"/>
</dbReference>
<evidence type="ECO:0000313" key="8">
    <source>
        <dbReference type="EMBL" id="KAJ9593083.1"/>
    </source>
</evidence>
<dbReference type="GO" id="GO:0006270">
    <property type="term" value="P:DNA replication initiation"/>
    <property type="evidence" value="ECO:0007669"/>
    <property type="project" value="TreeGrafter"/>
</dbReference>
<reference evidence="8" key="1">
    <citation type="journal article" date="2023" name="IScience">
        <title>Live-bearing cockroach genome reveals convergent evolutionary mechanisms linked to viviparity in insects and beyond.</title>
        <authorList>
            <person name="Fouks B."/>
            <person name="Harrison M.C."/>
            <person name="Mikhailova A.A."/>
            <person name="Marchal E."/>
            <person name="English S."/>
            <person name="Carruthers M."/>
            <person name="Jennings E.C."/>
            <person name="Chiamaka E.L."/>
            <person name="Frigard R.A."/>
            <person name="Pippel M."/>
            <person name="Attardo G.M."/>
            <person name="Benoit J.B."/>
            <person name="Bornberg-Bauer E."/>
            <person name="Tobe S.S."/>
        </authorList>
    </citation>
    <scope>NUCLEOTIDE SEQUENCE</scope>
    <source>
        <strain evidence="8">Stay&amp;Tobe</strain>
    </source>
</reference>
<dbReference type="GO" id="GO:0005524">
    <property type="term" value="F:ATP binding"/>
    <property type="evidence" value="ECO:0007669"/>
    <property type="project" value="UniProtKB-KW"/>
</dbReference>
<comment type="subcellular location">
    <subcellularLocation>
        <location evidence="1 5">Nucleus</location>
    </subcellularLocation>
</comment>
<gene>
    <name evidence="8" type="ORF">L9F63_027675</name>
</gene>
<protein>
    <recommendedName>
        <fullName evidence="5">Origin recognition complex subunit 1</fullName>
    </recommendedName>
</protein>
<comment type="function">
    <text evidence="5">Component of the origin recognition complex (ORC) that binds origins of replication. DNA-binding is ATP-dependent, however specific DNA sequences that define origins of replication have not been identified so far. ORC is required to assemble the pre-replication complex necessary to initiate DNA replication.</text>
</comment>
<evidence type="ECO:0000259" key="7">
    <source>
        <dbReference type="Pfam" id="PF00004"/>
    </source>
</evidence>
<dbReference type="SUPFAM" id="SSF52540">
    <property type="entry name" value="P-loop containing nucleoside triphosphate hydrolases"/>
    <property type="match status" value="1"/>
</dbReference>
<comment type="subunit">
    <text evidence="5">ORC is composed of six subunits.</text>
</comment>
<dbReference type="InterPro" id="IPR003959">
    <property type="entry name" value="ATPase_AAA_core"/>
</dbReference>
<accession>A0AAD8EK09</accession>
<dbReference type="AlphaFoldDB" id="A0AAD8EK09"/>
<sequence length="181" mass="20057">LIYRHGLPPWESYHQEESYPPSAKISKGVTQRSNGLSNRSKSSSVRLAHLTPSVPERSTSLSTPNSALQEARCQTTTVSAVPKSRYLVERKSLYNIYYFLLGKILDGTGGCMYISGVPGTGKTATVQEVVRTLQNATSQGEIPEFQFVELNGMRLTEPRQAYVQLLKQLTGRTVVAEHTPR</sequence>
<dbReference type="GO" id="GO:0033314">
    <property type="term" value="P:mitotic DNA replication checkpoint signaling"/>
    <property type="evidence" value="ECO:0007669"/>
    <property type="project" value="TreeGrafter"/>
</dbReference>
<comment type="similarity">
    <text evidence="2 5">Belongs to the ORC1 family.</text>
</comment>
<keyword evidence="4 5" id="KW-0539">Nucleus</keyword>
<name>A0AAD8EK09_DIPPU</name>
<dbReference type="EMBL" id="JASPKZ010003669">
    <property type="protein sequence ID" value="KAJ9593083.1"/>
    <property type="molecule type" value="Genomic_DNA"/>
</dbReference>
<feature type="non-terminal residue" evidence="8">
    <location>
        <position position="181"/>
    </location>
</feature>
<evidence type="ECO:0000256" key="6">
    <source>
        <dbReference type="SAM" id="MobiDB-lite"/>
    </source>
</evidence>
<dbReference type="Pfam" id="PF00004">
    <property type="entry name" value="AAA"/>
    <property type="match status" value="1"/>
</dbReference>
<dbReference type="GO" id="GO:0005664">
    <property type="term" value="C:nuclear origin of replication recognition complex"/>
    <property type="evidence" value="ECO:0007669"/>
    <property type="project" value="TreeGrafter"/>
</dbReference>
<dbReference type="InterPro" id="IPR027417">
    <property type="entry name" value="P-loop_NTPase"/>
</dbReference>
<keyword evidence="3 5" id="KW-0238">DNA-binding</keyword>
<proteinExistence type="inferred from homology"/>
<feature type="compositionally biased region" description="Low complexity" evidence="6">
    <location>
        <begin position="32"/>
        <end position="47"/>
    </location>
</feature>
<organism evidence="8 9">
    <name type="scientific">Diploptera punctata</name>
    <name type="common">Pacific beetle cockroach</name>
    <dbReference type="NCBI Taxonomy" id="6984"/>
    <lineage>
        <taxon>Eukaryota</taxon>
        <taxon>Metazoa</taxon>
        <taxon>Ecdysozoa</taxon>
        <taxon>Arthropoda</taxon>
        <taxon>Hexapoda</taxon>
        <taxon>Insecta</taxon>
        <taxon>Pterygota</taxon>
        <taxon>Neoptera</taxon>
        <taxon>Polyneoptera</taxon>
        <taxon>Dictyoptera</taxon>
        <taxon>Blattodea</taxon>
        <taxon>Blaberoidea</taxon>
        <taxon>Blaberidae</taxon>
        <taxon>Diplopterinae</taxon>
        <taxon>Diploptera</taxon>
    </lineage>
</organism>
<evidence type="ECO:0000256" key="2">
    <source>
        <dbReference type="ARBA" id="ARBA00008398"/>
    </source>
</evidence>
<keyword evidence="5" id="KW-0547">Nucleotide-binding</keyword>
<evidence type="ECO:0000313" key="9">
    <source>
        <dbReference type="Proteomes" id="UP001233999"/>
    </source>
</evidence>
<dbReference type="InterPro" id="IPR050311">
    <property type="entry name" value="ORC1/CDC6"/>
</dbReference>
<keyword evidence="5" id="KW-0067">ATP-binding</keyword>
<evidence type="ECO:0000256" key="4">
    <source>
        <dbReference type="ARBA" id="ARBA00023242"/>
    </source>
</evidence>
<feature type="domain" description="ATPase AAA-type core" evidence="7">
    <location>
        <begin position="112"/>
        <end position="157"/>
    </location>
</feature>
<keyword evidence="5" id="KW-0235">DNA replication</keyword>
<evidence type="ECO:0000256" key="5">
    <source>
        <dbReference type="RuleBase" id="RU365058"/>
    </source>
</evidence>
<comment type="caution">
    <text evidence="8">The sequence shown here is derived from an EMBL/GenBank/DDBJ whole genome shotgun (WGS) entry which is preliminary data.</text>
</comment>
<evidence type="ECO:0000256" key="1">
    <source>
        <dbReference type="ARBA" id="ARBA00004123"/>
    </source>
</evidence>
<dbReference type="PANTHER" id="PTHR10763">
    <property type="entry name" value="CELL DIVISION CONTROL PROTEIN 6-RELATED"/>
    <property type="match status" value="1"/>
</dbReference>
<keyword evidence="9" id="KW-1185">Reference proteome</keyword>
<evidence type="ECO:0000256" key="3">
    <source>
        <dbReference type="ARBA" id="ARBA00023125"/>
    </source>
</evidence>
<feature type="non-terminal residue" evidence="8">
    <location>
        <position position="1"/>
    </location>
</feature>
<feature type="compositionally biased region" description="Polar residues" evidence="6">
    <location>
        <begin position="56"/>
        <end position="66"/>
    </location>
</feature>
<feature type="region of interest" description="Disordered" evidence="6">
    <location>
        <begin position="13"/>
        <end position="66"/>
    </location>
</feature>